<evidence type="ECO:0000256" key="3">
    <source>
        <dbReference type="ARBA" id="ARBA00022759"/>
    </source>
</evidence>
<dbReference type="GO" id="GO:0033897">
    <property type="term" value="F:ribonuclease T2 activity"/>
    <property type="evidence" value="ECO:0007669"/>
    <property type="project" value="InterPro"/>
</dbReference>
<feature type="region of interest" description="Disordered" evidence="8">
    <location>
        <begin position="1"/>
        <end position="20"/>
    </location>
</feature>
<comment type="caution">
    <text evidence="9">The sequence shown here is derived from an EMBL/GenBank/DDBJ whole genome shotgun (WGS) entry which is preliminary data.</text>
</comment>
<evidence type="ECO:0000256" key="5">
    <source>
        <dbReference type="ARBA" id="ARBA00023157"/>
    </source>
</evidence>
<evidence type="ECO:0000313" key="9">
    <source>
        <dbReference type="EMBL" id="KAF9621157.1"/>
    </source>
</evidence>
<dbReference type="OrthoDB" id="435754at2759"/>
<dbReference type="GO" id="GO:0006401">
    <property type="term" value="P:RNA catabolic process"/>
    <property type="evidence" value="ECO:0007669"/>
    <property type="project" value="TreeGrafter"/>
</dbReference>
<dbReference type="PANTHER" id="PTHR11240">
    <property type="entry name" value="RIBONUCLEASE T2"/>
    <property type="match status" value="1"/>
</dbReference>
<evidence type="ECO:0000256" key="1">
    <source>
        <dbReference type="ARBA" id="ARBA00007469"/>
    </source>
</evidence>
<keyword evidence="10" id="KW-1185">Reference proteome</keyword>
<keyword evidence="5" id="KW-1015">Disulfide bond</keyword>
<evidence type="ECO:0000256" key="4">
    <source>
        <dbReference type="ARBA" id="ARBA00022801"/>
    </source>
</evidence>
<dbReference type="GO" id="GO:0005576">
    <property type="term" value="C:extracellular region"/>
    <property type="evidence" value="ECO:0007669"/>
    <property type="project" value="TreeGrafter"/>
</dbReference>
<dbReference type="InterPro" id="IPR033697">
    <property type="entry name" value="Ribonuclease_T2_eukaryotic"/>
</dbReference>
<dbReference type="CDD" id="cd01061">
    <property type="entry name" value="RNase_T2_euk"/>
    <property type="match status" value="1"/>
</dbReference>
<accession>A0A835M9A1</accession>
<proteinExistence type="inferred from homology"/>
<evidence type="ECO:0000256" key="7">
    <source>
        <dbReference type="RuleBase" id="RU004328"/>
    </source>
</evidence>
<comment type="similarity">
    <text evidence="1 7">Belongs to the RNase T2 family.</text>
</comment>
<sequence>MVANRGKCAEQSVNKSFRSETERKAGSEVFSHLMPADIEFDTIVTNNISGDILSNEASMLTGSFRMLPSASLGESGPGLFEPIYGFALDIAGQWPGSYCDTKQGCCYPKTGKPATDFIIYGLQPYSNLGSPLLNCDRKAQTDTSKISKLSQSLQTHWPSLACPSKNGMKHWSNEWYKYGTCSKSILDQHKYFEAAINLKKKVNLLKILQTAGIQQNGKFYNVGHIAETIRIAIGYQPGIHCSVDKLGNSQLNLVYLCSNTLGTQIIECPGMVMGTCKTTVKFPPF</sequence>
<dbReference type="InterPro" id="IPR001568">
    <property type="entry name" value="RNase_T2-like"/>
</dbReference>
<dbReference type="Gene3D" id="3.90.730.10">
    <property type="entry name" value="Ribonuclease T2-like"/>
    <property type="match status" value="1"/>
</dbReference>
<reference evidence="9 10" key="1">
    <citation type="submission" date="2020-10" db="EMBL/GenBank/DDBJ databases">
        <title>The Coptis chinensis genome and diversification of protoberbering-type alkaloids.</title>
        <authorList>
            <person name="Wang B."/>
            <person name="Shu S."/>
            <person name="Song C."/>
            <person name="Liu Y."/>
        </authorList>
    </citation>
    <scope>NUCLEOTIDE SEQUENCE [LARGE SCALE GENOMIC DNA]</scope>
    <source>
        <strain evidence="9">HL-2020</strain>
        <tissue evidence="9">Leaf</tissue>
    </source>
</reference>
<dbReference type="GO" id="GO:0016787">
    <property type="term" value="F:hydrolase activity"/>
    <property type="evidence" value="ECO:0007669"/>
    <property type="project" value="UniProtKB-KW"/>
</dbReference>
<dbReference type="AlphaFoldDB" id="A0A835M9A1"/>
<dbReference type="Gene3D" id="3.40.718.10">
    <property type="entry name" value="Isopropylmalate Dehydrogenase"/>
    <property type="match status" value="1"/>
</dbReference>
<dbReference type="Proteomes" id="UP000631114">
    <property type="component" value="Unassembled WGS sequence"/>
</dbReference>
<protein>
    <submittedName>
        <fullName evidence="9">Uncharacterized protein</fullName>
    </submittedName>
</protein>
<evidence type="ECO:0000256" key="8">
    <source>
        <dbReference type="SAM" id="MobiDB-lite"/>
    </source>
</evidence>
<dbReference type="GO" id="GO:0003723">
    <property type="term" value="F:RNA binding"/>
    <property type="evidence" value="ECO:0007669"/>
    <property type="project" value="InterPro"/>
</dbReference>
<gene>
    <name evidence="9" type="ORF">IFM89_016651</name>
</gene>
<keyword evidence="4" id="KW-0378">Hydrolase</keyword>
<dbReference type="SUPFAM" id="SSF53659">
    <property type="entry name" value="Isocitrate/Isopropylmalate dehydrogenase-like"/>
    <property type="match status" value="1"/>
</dbReference>
<keyword evidence="6" id="KW-0456">Lyase</keyword>
<dbReference type="EMBL" id="JADFTS010000002">
    <property type="protein sequence ID" value="KAF9621157.1"/>
    <property type="molecule type" value="Genomic_DNA"/>
</dbReference>
<evidence type="ECO:0000256" key="2">
    <source>
        <dbReference type="ARBA" id="ARBA00022722"/>
    </source>
</evidence>
<evidence type="ECO:0000313" key="10">
    <source>
        <dbReference type="Proteomes" id="UP000631114"/>
    </source>
</evidence>
<dbReference type="InterPro" id="IPR036430">
    <property type="entry name" value="RNase_T2-like_sf"/>
</dbReference>
<organism evidence="9 10">
    <name type="scientific">Coptis chinensis</name>
    <dbReference type="NCBI Taxonomy" id="261450"/>
    <lineage>
        <taxon>Eukaryota</taxon>
        <taxon>Viridiplantae</taxon>
        <taxon>Streptophyta</taxon>
        <taxon>Embryophyta</taxon>
        <taxon>Tracheophyta</taxon>
        <taxon>Spermatophyta</taxon>
        <taxon>Magnoliopsida</taxon>
        <taxon>Ranunculales</taxon>
        <taxon>Ranunculaceae</taxon>
        <taxon>Coptidoideae</taxon>
        <taxon>Coptis</taxon>
    </lineage>
</organism>
<dbReference type="Pfam" id="PF00445">
    <property type="entry name" value="Ribonuclease_T2"/>
    <property type="match status" value="1"/>
</dbReference>
<keyword evidence="2" id="KW-0540">Nuclease</keyword>
<dbReference type="PANTHER" id="PTHR11240:SF75">
    <property type="entry name" value="RIBONUCLEASE 3"/>
    <property type="match status" value="1"/>
</dbReference>
<keyword evidence="3" id="KW-0255">Endonuclease</keyword>
<name>A0A835M9A1_9MAGN</name>
<evidence type="ECO:0000256" key="6">
    <source>
        <dbReference type="ARBA" id="ARBA00023239"/>
    </source>
</evidence>
<dbReference type="SUPFAM" id="SSF55895">
    <property type="entry name" value="Ribonuclease Rh-like"/>
    <property type="match status" value="1"/>
</dbReference>